<dbReference type="AlphaFoldDB" id="A0A094YNM6"/>
<proteinExistence type="predicted"/>
<dbReference type="PATRIC" id="fig|104102.7.peg.1827"/>
<protein>
    <submittedName>
        <fullName evidence="2">Uncharacterized protein</fullName>
    </submittedName>
</protein>
<sequence>MVISHGGSPVLRRYGGSGVLLITLPSAMRERCGERKAVAHDSLPRQAAMQNAKRLRA</sequence>
<dbReference type="EMBL" id="JOKM01000071">
    <property type="protein sequence ID" value="KGB22977.1"/>
    <property type="molecule type" value="Genomic_DNA"/>
</dbReference>
<name>A0A094YNM6_9PROT</name>
<comment type="caution">
    <text evidence="2">The sequence shown here is derived from an EMBL/GenBank/DDBJ whole genome shotgun (WGS) entry which is preliminary data.</text>
</comment>
<accession>A0A094YNM6</accession>
<evidence type="ECO:0000256" key="1">
    <source>
        <dbReference type="SAM" id="MobiDB-lite"/>
    </source>
</evidence>
<gene>
    <name evidence="2" type="ORF">AtDm6_1846</name>
</gene>
<keyword evidence="3" id="KW-1185">Reference proteome</keyword>
<evidence type="ECO:0000313" key="2">
    <source>
        <dbReference type="EMBL" id="KGB22977.1"/>
    </source>
</evidence>
<evidence type="ECO:0000313" key="3">
    <source>
        <dbReference type="Proteomes" id="UP000029448"/>
    </source>
</evidence>
<reference evidence="2 3" key="1">
    <citation type="submission" date="2014-06" db="EMBL/GenBank/DDBJ databases">
        <title>Functional and comparative genomic analyses of the Drosophila gut microbiota identify candidate symbiosis factors.</title>
        <authorList>
            <person name="Newell P.D."/>
            <person name="Chaston J.M."/>
            <person name="Douglas A.E."/>
        </authorList>
    </citation>
    <scope>NUCLEOTIDE SEQUENCE [LARGE SCALE GENOMIC DNA]</scope>
    <source>
        <strain evidence="2 3">DmCS_006</strain>
    </source>
</reference>
<organism evidence="2 3">
    <name type="scientific">Acetobacter tropicalis</name>
    <dbReference type="NCBI Taxonomy" id="104102"/>
    <lineage>
        <taxon>Bacteria</taxon>
        <taxon>Pseudomonadati</taxon>
        <taxon>Pseudomonadota</taxon>
        <taxon>Alphaproteobacteria</taxon>
        <taxon>Acetobacterales</taxon>
        <taxon>Acetobacteraceae</taxon>
        <taxon>Acetobacter</taxon>
    </lineage>
</organism>
<dbReference type="STRING" id="104102.AtDm6_1846"/>
<dbReference type="Proteomes" id="UP000029448">
    <property type="component" value="Unassembled WGS sequence"/>
</dbReference>
<feature type="region of interest" description="Disordered" evidence="1">
    <location>
        <begin position="35"/>
        <end position="57"/>
    </location>
</feature>